<dbReference type="EMBL" id="CP036432">
    <property type="protein sequence ID" value="QDV85888.1"/>
    <property type="molecule type" value="Genomic_DNA"/>
</dbReference>
<sequence length="162" mass="17016">MDHQVIGNQPNRRRFLKRSVLGASAIAGLPSLGHPLSADASEKASRIEALEVLLLQRNGEKRHVLKVTSTTGTAGYADFPDLDYAPALGGVAKEHLIGANPSAVEAIWSKMRRAGLLCSHRTALDYMRYGTCSAGKPVGPSTNCSAVRCATGSGSTTIASRG</sequence>
<dbReference type="Gene3D" id="3.30.390.10">
    <property type="entry name" value="Enolase-like, N-terminal domain"/>
    <property type="match status" value="1"/>
</dbReference>
<evidence type="ECO:0008006" key="3">
    <source>
        <dbReference type="Google" id="ProtNLM"/>
    </source>
</evidence>
<accession>A0ABX5XV29</accession>
<dbReference type="InterPro" id="IPR029017">
    <property type="entry name" value="Enolase-like_N"/>
</dbReference>
<reference evidence="1 2" key="1">
    <citation type="submission" date="2019-02" db="EMBL/GenBank/DDBJ databases">
        <title>Deep-cultivation of Planctomycetes and their phenomic and genomic characterization uncovers novel biology.</title>
        <authorList>
            <person name="Wiegand S."/>
            <person name="Jogler M."/>
            <person name="Boedeker C."/>
            <person name="Pinto D."/>
            <person name="Vollmers J."/>
            <person name="Rivas-Marin E."/>
            <person name="Kohn T."/>
            <person name="Peeters S.H."/>
            <person name="Heuer A."/>
            <person name="Rast P."/>
            <person name="Oberbeckmann S."/>
            <person name="Bunk B."/>
            <person name="Jeske O."/>
            <person name="Meyerdierks A."/>
            <person name="Storesund J.E."/>
            <person name="Kallscheuer N."/>
            <person name="Luecker S."/>
            <person name="Lage O.M."/>
            <person name="Pohl T."/>
            <person name="Merkel B.J."/>
            <person name="Hornburger P."/>
            <person name="Mueller R.-W."/>
            <person name="Bruemmer F."/>
            <person name="Labrenz M."/>
            <person name="Spormann A.M."/>
            <person name="Op den Camp H."/>
            <person name="Overmann J."/>
            <person name="Amann R."/>
            <person name="Jetten M.S.M."/>
            <person name="Mascher T."/>
            <person name="Medema M.H."/>
            <person name="Devos D.P."/>
            <person name="Kaster A.-K."/>
            <person name="Ovreas L."/>
            <person name="Rohde M."/>
            <person name="Galperin M.Y."/>
            <person name="Jogler C."/>
        </authorList>
    </citation>
    <scope>NUCLEOTIDE SEQUENCE [LARGE SCALE GENOMIC DNA]</scope>
    <source>
        <strain evidence="1 2">TBK1r</strain>
    </source>
</reference>
<protein>
    <recommendedName>
        <fullName evidence="3">Twin-arginine translocation signal domain-containing protein</fullName>
    </recommendedName>
</protein>
<dbReference type="SUPFAM" id="SSF54826">
    <property type="entry name" value="Enolase N-terminal domain-like"/>
    <property type="match status" value="1"/>
</dbReference>
<gene>
    <name evidence="1" type="ORF">TBK1r_49050</name>
</gene>
<dbReference type="PROSITE" id="PS51318">
    <property type="entry name" value="TAT"/>
    <property type="match status" value="1"/>
</dbReference>
<name>A0ABX5XV29_9BACT</name>
<dbReference type="Proteomes" id="UP000318081">
    <property type="component" value="Chromosome"/>
</dbReference>
<dbReference type="InterPro" id="IPR006311">
    <property type="entry name" value="TAT_signal"/>
</dbReference>
<proteinExistence type="predicted"/>
<evidence type="ECO:0000313" key="1">
    <source>
        <dbReference type="EMBL" id="QDV85888.1"/>
    </source>
</evidence>
<evidence type="ECO:0000313" key="2">
    <source>
        <dbReference type="Proteomes" id="UP000318081"/>
    </source>
</evidence>
<organism evidence="1 2">
    <name type="scientific">Stieleria magnilauensis</name>
    <dbReference type="NCBI Taxonomy" id="2527963"/>
    <lineage>
        <taxon>Bacteria</taxon>
        <taxon>Pseudomonadati</taxon>
        <taxon>Planctomycetota</taxon>
        <taxon>Planctomycetia</taxon>
        <taxon>Pirellulales</taxon>
        <taxon>Pirellulaceae</taxon>
        <taxon>Stieleria</taxon>
    </lineage>
</organism>
<keyword evidence="2" id="KW-1185">Reference proteome</keyword>